<dbReference type="CDD" id="cd04765">
    <property type="entry name" value="HTH_MlrA-like_sg2"/>
    <property type="match status" value="1"/>
</dbReference>
<evidence type="ECO:0000259" key="2">
    <source>
        <dbReference type="PROSITE" id="PS50937"/>
    </source>
</evidence>
<dbReference type="GO" id="GO:0003700">
    <property type="term" value="F:DNA-binding transcription factor activity"/>
    <property type="evidence" value="ECO:0007669"/>
    <property type="project" value="InterPro"/>
</dbReference>
<reference evidence="3" key="2">
    <citation type="journal article" date="2021" name="PeerJ">
        <title>Extensive microbial diversity within the chicken gut microbiome revealed by metagenomics and culture.</title>
        <authorList>
            <person name="Gilroy R."/>
            <person name="Ravi A."/>
            <person name="Getino M."/>
            <person name="Pursley I."/>
            <person name="Horton D.L."/>
            <person name="Alikhan N.F."/>
            <person name="Baker D."/>
            <person name="Gharbi K."/>
            <person name="Hall N."/>
            <person name="Watson M."/>
            <person name="Adriaenssens E.M."/>
            <person name="Foster-Nyarko E."/>
            <person name="Jarju S."/>
            <person name="Secka A."/>
            <person name="Antonio M."/>
            <person name="Oren A."/>
            <person name="Chaudhuri R.R."/>
            <person name="La Ragione R."/>
            <person name="Hildebrand F."/>
            <person name="Pallen M.J."/>
        </authorList>
    </citation>
    <scope>NUCLEOTIDE SEQUENCE</scope>
    <source>
        <strain evidence="3">ChiGjej3B3-5194</strain>
    </source>
</reference>
<protein>
    <submittedName>
        <fullName evidence="3">MerR family transcriptional regulator</fullName>
    </submittedName>
</protein>
<keyword evidence="1" id="KW-0238">DNA-binding</keyword>
<reference evidence="3" key="1">
    <citation type="submission" date="2020-10" db="EMBL/GenBank/DDBJ databases">
        <authorList>
            <person name="Gilroy R."/>
        </authorList>
    </citation>
    <scope>NUCLEOTIDE SEQUENCE</scope>
    <source>
        <strain evidence="3">ChiGjej3B3-5194</strain>
    </source>
</reference>
<dbReference type="SMART" id="SM00422">
    <property type="entry name" value="HTH_MERR"/>
    <property type="match status" value="1"/>
</dbReference>
<name>A0A9D1JW26_9PROT</name>
<dbReference type="PANTHER" id="PTHR30204:SF15">
    <property type="entry name" value="BLL5018 PROTEIN"/>
    <property type="match status" value="1"/>
</dbReference>
<sequence length="142" mass="15527">MDNEYFASINEVSKRLSVPAHTLRYWEKQFPVAIRPTTGAGGRRYYRAETVDRLVVIRDLLYKHGMTIAGVKKLLRDGNFPASADEFIQSAAVAVPHTTNAAATPATSAVSATPMAAPRVDTSQIDLAIATLERARDLLKNV</sequence>
<dbReference type="EMBL" id="DVJI01000002">
    <property type="protein sequence ID" value="HIS70419.1"/>
    <property type="molecule type" value="Genomic_DNA"/>
</dbReference>
<dbReference type="Pfam" id="PF13411">
    <property type="entry name" value="MerR_1"/>
    <property type="match status" value="1"/>
</dbReference>
<dbReference type="Proteomes" id="UP000886742">
    <property type="component" value="Unassembled WGS sequence"/>
</dbReference>
<gene>
    <name evidence="3" type="ORF">IAD02_00300</name>
</gene>
<proteinExistence type="predicted"/>
<dbReference type="AlphaFoldDB" id="A0A9D1JW26"/>
<evidence type="ECO:0000313" key="3">
    <source>
        <dbReference type="EMBL" id="HIS70419.1"/>
    </source>
</evidence>
<evidence type="ECO:0000256" key="1">
    <source>
        <dbReference type="ARBA" id="ARBA00023125"/>
    </source>
</evidence>
<evidence type="ECO:0000313" key="4">
    <source>
        <dbReference type="Proteomes" id="UP000886742"/>
    </source>
</evidence>
<dbReference type="PROSITE" id="PS50937">
    <property type="entry name" value="HTH_MERR_2"/>
    <property type="match status" value="1"/>
</dbReference>
<dbReference type="PANTHER" id="PTHR30204">
    <property type="entry name" value="REDOX-CYCLING DRUG-SENSING TRANSCRIPTIONAL ACTIVATOR SOXR"/>
    <property type="match status" value="1"/>
</dbReference>
<comment type="caution">
    <text evidence="3">The sequence shown here is derived from an EMBL/GenBank/DDBJ whole genome shotgun (WGS) entry which is preliminary data.</text>
</comment>
<dbReference type="Gene3D" id="1.10.1660.10">
    <property type="match status" value="1"/>
</dbReference>
<organism evidence="3 4">
    <name type="scientific">Candidatus Enterousia intestinigallinarum</name>
    <dbReference type="NCBI Taxonomy" id="2840790"/>
    <lineage>
        <taxon>Bacteria</taxon>
        <taxon>Pseudomonadati</taxon>
        <taxon>Pseudomonadota</taxon>
        <taxon>Alphaproteobacteria</taxon>
        <taxon>Candidatus Enterousia</taxon>
    </lineage>
</organism>
<feature type="domain" description="HTH merR-type" evidence="2">
    <location>
        <begin position="8"/>
        <end position="77"/>
    </location>
</feature>
<dbReference type="InterPro" id="IPR000551">
    <property type="entry name" value="MerR-type_HTH_dom"/>
</dbReference>
<accession>A0A9D1JW26</accession>
<dbReference type="SUPFAM" id="SSF46955">
    <property type="entry name" value="Putative DNA-binding domain"/>
    <property type="match status" value="1"/>
</dbReference>
<dbReference type="GO" id="GO:0003677">
    <property type="term" value="F:DNA binding"/>
    <property type="evidence" value="ECO:0007669"/>
    <property type="project" value="UniProtKB-KW"/>
</dbReference>
<dbReference type="InterPro" id="IPR047057">
    <property type="entry name" value="MerR_fam"/>
</dbReference>
<dbReference type="InterPro" id="IPR009061">
    <property type="entry name" value="DNA-bd_dom_put_sf"/>
</dbReference>